<proteinExistence type="predicted"/>
<comment type="caution">
    <text evidence="1">The sequence shown here is derived from an EMBL/GenBank/DDBJ whole genome shotgun (WGS) entry which is preliminary data.</text>
</comment>
<evidence type="ECO:0000313" key="2">
    <source>
        <dbReference type="Proteomes" id="UP001396334"/>
    </source>
</evidence>
<evidence type="ECO:0000313" key="1">
    <source>
        <dbReference type="EMBL" id="KAK9024992.1"/>
    </source>
</evidence>
<gene>
    <name evidence="1" type="ORF">V6N11_064893</name>
</gene>
<protein>
    <submittedName>
        <fullName evidence="1">Uncharacterized protein</fullName>
    </submittedName>
</protein>
<dbReference type="EMBL" id="JBBPBN010000014">
    <property type="protein sequence ID" value="KAK9024992.1"/>
    <property type="molecule type" value="Genomic_DNA"/>
</dbReference>
<reference evidence="1 2" key="1">
    <citation type="journal article" date="2024" name="G3 (Bethesda)">
        <title>Genome assembly of Hibiscus sabdariffa L. provides insights into metabolisms of medicinal natural products.</title>
        <authorList>
            <person name="Kim T."/>
        </authorList>
    </citation>
    <scope>NUCLEOTIDE SEQUENCE [LARGE SCALE GENOMIC DNA]</scope>
    <source>
        <strain evidence="1">TK-2024</strain>
        <tissue evidence="1">Old leaves</tissue>
    </source>
</reference>
<organism evidence="1 2">
    <name type="scientific">Hibiscus sabdariffa</name>
    <name type="common">roselle</name>
    <dbReference type="NCBI Taxonomy" id="183260"/>
    <lineage>
        <taxon>Eukaryota</taxon>
        <taxon>Viridiplantae</taxon>
        <taxon>Streptophyta</taxon>
        <taxon>Embryophyta</taxon>
        <taxon>Tracheophyta</taxon>
        <taxon>Spermatophyta</taxon>
        <taxon>Magnoliopsida</taxon>
        <taxon>eudicotyledons</taxon>
        <taxon>Gunneridae</taxon>
        <taxon>Pentapetalae</taxon>
        <taxon>rosids</taxon>
        <taxon>malvids</taxon>
        <taxon>Malvales</taxon>
        <taxon>Malvaceae</taxon>
        <taxon>Malvoideae</taxon>
        <taxon>Hibiscus</taxon>
    </lineage>
</organism>
<sequence>MLFLWYDPFVNSWIWSGILRSSLANDTFGQIVRSNLTLQVGDASWIKAKFVGGSFSLKNLIAAISLTDHLIPIDVKTICVPCWVCPPKSFLKVNVDGVVSRLSSWGGIGSLLRDESGSTLLSFSKCVGVNAPALVELETVKLYWIGFGSDGSSVDSFGCG</sequence>
<accession>A0ABR2SIM8</accession>
<keyword evidence="2" id="KW-1185">Reference proteome</keyword>
<name>A0ABR2SIM8_9ROSI</name>
<dbReference type="Proteomes" id="UP001396334">
    <property type="component" value="Unassembled WGS sequence"/>
</dbReference>